<comment type="caution">
    <text evidence="1">The sequence shown here is derived from an EMBL/GenBank/DDBJ whole genome shotgun (WGS) entry which is preliminary data.</text>
</comment>
<name>A0A421DLF4_9GAMM</name>
<evidence type="ECO:0008006" key="3">
    <source>
        <dbReference type="Google" id="ProtNLM"/>
    </source>
</evidence>
<dbReference type="Proteomes" id="UP000285648">
    <property type="component" value="Unassembled WGS sequence"/>
</dbReference>
<sequence length="513" mass="55092">MSGFSRDAVYSGNIGEYLSKSIRYVTPEMFGALGDGNTDDTDAIQAAIEYLKTDSTKSGLIGYGDYAISSSLVISGFAYGFKMHLRSLRALGIWQDYDNWKTAAPLILIGGDGGMVGLDIRCEYVDGGGKADWMNITAQGCGGSHFHAERLTDVVNGVAAKGDTTWPVASNKVTGGYWGRGVGVGIWLQRGNGGTSPVVEGWIIDVNFIQNFQNGGALLRHGAQYANVRGQFDFNGRYLSEVTVSENTTNGLTRGDTVTYGTHTAEIIAFYQHPIGTYKLLLAEGHNVSTKGSHFSVDATLTHSNSSWSSTIIAVKTPASSHWYPDIIHDFTGGSFGKCTIFSPYCGGIVGGLLHSSVYYFGNSSSATTNSVNGAQWVHSGSVMSLRDAYRDNYVLDIAEKFMAPGCHLYMRAYRIYGSEVGLTLLQSKSTLIRTFTYAGDESVANLQEVWRLTLKSTLGGIAGECLVYVSKSGISIVNNTITGVTLSASGFLLSGSQGSQASMFILINFQRI</sequence>
<accession>A0A421DLF4</accession>
<dbReference type="Gene3D" id="2.160.20.10">
    <property type="entry name" value="Single-stranded right-handed beta-helix, Pectin lyase-like"/>
    <property type="match status" value="1"/>
</dbReference>
<proteinExistence type="predicted"/>
<gene>
    <name evidence="1" type="ORF">BIY29_14155</name>
</gene>
<organism evidence="1 2">
    <name type="scientific">Brenneria alni</name>
    <dbReference type="NCBI Taxonomy" id="71656"/>
    <lineage>
        <taxon>Bacteria</taxon>
        <taxon>Pseudomonadati</taxon>
        <taxon>Pseudomonadota</taxon>
        <taxon>Gammaproteobacteria</taxon>
        <taxon>Enterobacterales</taxon>
        <taxon>Pectobacteriaceae</taxon>
        <taxon>Brenneria</taxon>
    </lineage>
</organism>
<evidence type="ECO:0000313" key="2">
    <source>
        <dbReference type="Proteomes" id="UP000285648"/>
    </source>
</evidence>
<dbReference type="EMBL" id="MJLZ01000035">
    <property type="protein sequence ID" value="RLM21106.1"/>
    <property type="molecule type" value="Genomic_DNA"/>
</dbReference>
<evidence type="ECO:0000313" key="1">
    <source>
        <dbReference type="EMBL" id="RLM21106.1"/>
    </source>
</evidence>
<dbReference type="InterPro" id="IPR012334">
    <property type="entry name" value="Pectin_lyas_fold"/>
</dbReference>
<keyword evidence="2" id="KW-1185">Reference proteome</keyword>
<dbReference type="AlphaFoldDB" id="A0A421DLF4"/>
<protein>
    <recommendedName>
        <fullName evidence="3">Pectate lyase superfamily protein domain-containing protein</fullName>
    </recommendedName>
</protein>
<reference evidence="1 2" key="1">
    <citation type="submission" date="2016-09" db="EMBL/GenBank/DDBJ databases">
        <authorList>
            <person name="Doonan J."/>
            <person name="Pachebat J.A."/>
            <person name="Golyshin P.N."/>
            <person name="Denman S."/>
            <person name="Mcdonald J.E."/>
        </authorList>
    </citation>
    <scope>NUCLEOTIDE SEQUENCE [LARGE SCALE GENOMIC DNA]</scope>
    <source>
        <strain evidence="1 2">NCPPB 3934</strain>
    </source>
</reference>
<dbReference type="OrthoDB" id="6500479at2"/>
<dbReference type="RefSeq" id="WP_121575823.1">
    <property type="nucleotide sequence ID" value="NZ_MJLZ01000035.1"/>
</dbReference>